<evidence type="ECO:0000313" key="2">
    <source>
        <dbReference type="EMBL" id="KAA2252428.1"/>
    </source>
</evidence>
<dbReference type="InterPro" id="IPR027417">
    <property type="entry name" value="P-loop_NTPase"/>
</dbReference>
<dbReference type="InterPro" id="IPR002182">
    <property type="entry name" value="NB-ARC"/>
</dbReference>
<dbReference type="PANTHER" id="PTHR47691">
    <property type="entry name" value="REGULATOR-RELATED"/>
    <property type="match status" value="1"/>
</dbReference>
<keyword evidence="3" id="KW-1185">Reference proteome</keyword>
<dbReference type="InterPro" id="IPR042197">
    <property type="entry name" value="Apaf_helical"/>
</dbReference>
<dbReference type="SMART" id="SM00028">
    <property type="entry name" value="TPR"/>
    <property type="match status" value="5"/>
</dbReference>
<feature type="domain" description="NB-ARC" evidence="1">
    <location>
        <begin position="165"/>
        <end position="313"/>
    </location>
</feature>
<accession>A0A5B2WN99</accession>
<dbReference type="GO" id="GO:0043531">
    <property type="term" value="F:ADP binding"/>
    <property type="evidence" value="ECO:0007669"/>
    <property type="project" value="InterPro"/>
</dbReference>
<dbReference type="Proteomes" id="UP000323454">
    <property type="component" value="Unassembled WGS sequence"/>
</dbReference>
<dbReference type="PRINTS" id="PR00364">
    <property type="entry name" value="DISEASERSIST"/>
</dbReference>
<comment type="caution">
    <text evidence="2">The sequence shown here is derived from an EMBL/GenBank/DDBJ whole genome shotgun (WGS) entry which is preliminary data.</text>
</comment>
<dbReference type="Pfam" id="PF00931">
    <property type="entry name" value="NB-ARC"/>
    <property type="match status" value="1"/>
</dbReference>
<evidence type="ECO:0000259" key="1">
    <source>
        <dbReference type="Pfam" id="PF00931"/>
    </source>
</evidence>
<sequence length="791" mass="85418">MRTRVMGRHSAATATRGWASVSGGVPDPGRAADVAEFVGLLNELRAWAGGPSYRALARKVGPLMRPPQALSQSTLGEAFQPRRRRLSIDLVVAIVRALGLDDQTVDRWRQACVRVHVDVKAGGPVGVFHQLPAELATFTGRGVELARLLATTTAPSSCDATTVVISAIEGMAGVGKTQLAVRAAHTLVRSGRYAEVQLYVNLRGFDPERPPVDPSSVLDAFLRQLQVPAQQIPDGLDERAAMFRYCLSGRNALVLLDNAADEDQIRALIPSGPSCLVLITSRRTLTGLDGVSVHLLDVFAEGEAVALLARIVGADRVAAEPEVAEQIAELCGHLPLAVALAAARLRARPAWSLAVLAERLRSGGLEATAAGGRGLRRAFALSYDGLSLPVRRVFALLGVHPGPDATAASTAALAGISLAEADTVLEHLQDEHLVRQRTAGRYELHDLLRTFAAEATADQAADTAAAAISRVTSWYLLGADRAARALGTPITPVSVADIPGTPPPPFATREEALAWFDAERANLAAAVRAAADHRLPALAWKLAVSQQGYFLLRHHLDDWVSTYETALAAARAADDGQGQDRVLTGLGRVYRTLRRLAEAESCHRQVIELARRRRVPDPSTREATALNNLATVLNDQNRFDQALAELGRALAICRDRDDGRLEGFVRGNIGIACHRSGRLLDGIENYRRAIEIHQRATNRHSEMIMWNNLGDALRDHDPDAALDAFERSLALSEELQDIPYRGTAYLNIGDMMDRAGNTARARQSWTTALAFFEDIGHRLSIDTRKRLGGTD</sequence>
<reference evidence="2 3" key="1">
    <citation type="submission" date="2019-09" db="EMBL/GenBank/DDBJ databases">
        <title>Goodfellowia gen. nov., a new genus of the Pseudonocardineae related to Actinoalloteichus, containing Goodfellowia coeruleoviolacea gen. nov., comb. nov. gen. nov., comb. nov.</title>
        <authorList>
            <person name="Labeda D."/>
        </authorList>
    </citation>
    <scope>NUCLEOTIDE SEQUENCE [LARGE SCALE GENOMIC DNA]</scope>
    <source>
        <strain evidence="2 3">AN110305</strain>
    </source>
</reference>
<dbReference type="Gene3D" id="1.25.40.10">
    <property type="entry name" value="Tetratricopeptide repeat domain"/>
    <property type="match status" value="1"/>
</dbReference>
<dbReference type="AlphaFoldDB" id="A0A5B2WN99"/>
<dbReference type="Gene3D" id="3.40.50.300">
    <property type="entry name" value="P-loop containing nucleotide triphosphate hydrolases"/>
    <property type="match status" value="1"/>
</dbReference>
<dbReference type="Pfam" id="PF13424">
    <property type="entry name" value="TPR_12"/>
    <property type="match status" value="1"/>
</dbReference>
<dbReference type="InterPro" id="IPR019734">
    <property type="entry name" value="TPR_rpt"/>
</dbReference>
<dbReference type="OrthoDB" id="7628974at2"/>
<name>A0A5B2WN99_9PSEU</name>
<dbReference type="Pfam" id="PF13374">
    <property type="entry name" value="TPR_10"/>
    <property type="match status" value="2"/>
</dbReference>
<proteinExistence type="predicted"/>
<gene>
    <name evidence="2" type="ORF">F0L68_35905</name>
</gene>
<dbReference type="EMBL" id="VUOB01000075">
    <property type="protein sequence ID" value="KAA2252428.1"/>
    <property type="molecule type" value="Genomic_DNA"/>
</dbReference>
<dbReference type="InterPro" id="IPR011990">
    <property type="entry name" value="TPR-like_helical_dom_sf"/>
</dbReference>
<dbReference type="SUPFAM" id="SSF52540">
    <property type="entry name" value="P-loop containing nucleoside triphosphate hydrolases"/>
    <property type="match status" value="1"/>
</dbReference>
<dbReference type="PANTHER" id="PTHR47691:SF3">
    <property type="entry name" value="HTH-TYPE TRANSCRIPTIONAL REGULATOR RV0890C-RELATED"/>
    <property type="match status" value="1"/>
</dbReference>
<dbReference type="SUPFAM" id="SSF48452">
    <property type="entry name" value="TPR-like"/>
    <property type="match status" value="1"/>
</dbReference>
<reference evidence="2 3" key="2">
    <citation type="submission" date="2019-09" db="EMBL/GenBank/DDBJ databases">
        <authorList>
            <person name="Jin C."/>
        </authorList>
    </citation>
    <scope>NUCLEOTIDE SEQUENCE [LARGE SCALE GENOMIC DNA]</scope>
    <source>
        <strain evidence="2 3">AN110305</strain>
    </source>
</reference>
<organism evidence="2 3">
    <name type="scientific">Solihabitans fulvus</name>
    <dbReference type="NCBI Taxonomy" id="1892852"/>
    <lineage>
        <taxon>Bacteria</taxon>
        <taxon>Bacillati</taxon>
        <taxon>Actinomycetota</taxon>
        <taxon>Actinomycetes</taxon>
        <taxon>Pseudonocardiales</taxon>
        <taxon>Pseudonocardiaceae</taxon>
        <taxon>Solihabitans</taxon>
    </lineage>
</organism>
<evidence type="ECO:0000313" key="3">
    <source>
        <dbReference type="Proteomes" id="UP000323454"/>
    </source>
</evidence>
<dbReference type="Gene3D" id="1.10.8.430">
    <property type="entry name" value="Helical domain of apoptotic protease-activating factors"/>
    <property type="match status" value="1"/>
</dbReference>
<protein>
    <submittedName>
        <fullName evidence="2">Tetratricopeptide repeat protein</fullName>
    </submittedName>
</protein>